<feature type="domain" description="Heme NO-binding" evidence="1">
    <location>
        <begin position="2"/>
        <end position="154"/>
    </location>
</feature>
<dbReference type="Proteomes" id="UP000216991">
    <property type="component" value="Unassembled WGS sequence"/>
</dbReference>
<evidence type="ECO:0000259" key="1">
    <source>
        <dbReference type="Pfam" id="PF07700"/>
    </source>
</evidence>
<dbReference type="InterPro" id="IPR024096">
    <property type="entry name" value="NO_sig/Golgi_transp_ligand-bd"/>
</dbReference>
<organism evidence="2 3">
    <name type="scientific">Sandarakinorhabdus cyanobacteriorum</name>
    <dbReference type="NCBI Taxonomy" id="1981098"/>
    <lineage>
        <taxon>Bacteria</taxon>
        <taxon>Pseudomonadati</taxon>
        <taxon>Pseudomonadota</taxon>
        <taxon>Alphaproteobacteria</taxon>
        <taxon>Sphingomonadales</taxon>
        <taxon>Sphingosinicellaceae</taxon>
        <taxon>Sandarakinorhabdus</taxon>
    </lineage>
</organism>
<dbReference type="InterPro" id="IPR038158">
    <property type="entry name" value="H-NOX_domain_sf"/>
</dbReference>
<dbReference type="RefSeq" id="WP_094474135.1">
    <property type="nucleotide sequence ID" value="NZ_NOXT01000115.1"/>
</dbReference>
<name>A0A255YCV9_9SPHN</name>
<sequence length="180" mass="20069">MKGVIFSEMIRWVEECLSPAVADRMITGANLPNEGSYTSVGSYPHQEALAMMGQLVEITGRPAHDLCHDYGYWLATRFVQLYPQMFNGYTDALTLLRDIDNKHNTEVVKLYPDARTPAIIASVDGEDLVISYASHRPFADVAWGLVHGYIAYCGQTAQYIVTRDETTPGPHAARFVINRA</sequence>
<dbReference type="EMBL" id="NOXT01000115">
    <property type="protein sequence ID" value="OYQ27087.1"/>
    <property type="molecule type" value="Genomic_DNA"/>
</dbReference>
<dbReference type="Gene3D" id="3.90.1520.10">
    <property type="entry name" value="H-NOX domain"/>
    <property type="match status" value="1"/>
</dbReference>
<dbReference type="AlphaFoldDB" id="A0A255YCV9"/>
<reference evidence="2 3" key="1">
    <citation type="submission" date="2017-07" db="EMBL/GenBank/DDBJ databases">
        <title>Sandarakinorhabdus cyanobacteriorum sp. nov., a novel bacterium isolated from cyanobacterial aggregates in a eutrophic lake.</title>
        <authorList>
            <person name="Cai H."/>
        </authorList>
    </citation>
    <scope>NUCLEOTIDE SEQUENCE [LARGE SCALE GENOMIC DNA]</scope>
    <source>
        <strain evidence="2 3">TH057</strain>
    </source>
</reference>
<keyword evidence="3" id="KW-1185">Reference proteome</keyword>
<proteinExistence type="predicted"/>
<evidence type="ECO:0000313" key="2">
    <source>
        <dbReference type="EMBL" id="OYQ27087.1"/>
    </source>
</evidence>
<dbReference type="Pfam" id="PF07700">
    <property type="entry name" value="HNOB"/>
    <property type="match status" value="1"/>
</dbReference>
<dbReference type="InterPro" id="IPR011644">
    <property type="entry name" value="Heme_NO-bd"/>
</dbReference>
<dbReference type="GO" id="GO:0020037">
    <property type="term" value="F:heme binding"/>
    <property type="evidence" value="ECO:0007669"/>
    <property type="project" value="InterPro"/>
</dbReference>
<gene>
    <name evidence="2" type="ORF">CHU93_11290</name>
</gene>
<protein>
    <recommendedName>
        <fullName evidence="1">Heme NO-binding domain-containing protein</fullName>
    </recommendedName>
</protein>
<evidence type="ECO:0000313" key="3">
    <source>
        <dbReference type="Proteomes" id="UP000216991"/>
    </source>
</evidence>
<dbReference type="SUPFAM" id="SSF111126">
    <property type="entry name" value="Ligand-binding domain in the NO signalling and Golgi transport"/>
    <property type="match status" value="1"/>
</dbReference>
<comment type="caution">
    <text evidence="2">The sequence shown here is derived from an EMBL/GenBank/DDBJ whole genome shotgun (WGS) entry which is preliminary data.</text>
</comment>
<accession>A0A255YCV9</accession>